<dbReference type="OrthoDB" id="10346314at2759"/>
<sequence length="392" mass="42197">MEVQNASISAEIASPTKQVKILLDFRTDDGQLLVVCLYVLPLLEKQEPEGNSNRDMPPAKRRLARKPSNLWLKIPHTSANAPTSTPSPFVLSTPDMECLASLENRMLATPKTADVVEGLIRLEADNFLKCSSNLFGLDPISRPLSTSSDSKKRIFIELNVAGQKVVVPLEVEVLNSSSDINAPVELSSIDSGPLGTNSSESDISATVLAPSLSAGDNGNSSQQNGDASTKRIRTREQNKIAAKSYRARKKETFQLLISANQQLQKEKTELLRKVKQLESEVVNLRQRLDENTRTAAPYRTTTIAAKSMPPIVSSSTSATNVLINIGTIAGQSTNGVASTVIPVIQSNIPITQSSMPMGQLPKRAVLILPNASPANGEGVSSQPVTTHVNKLT</sequence>
<name>A0A077Z988_TRITR</name>
<evidence type="ECO:0000259" key="3">
    <source>
        <dbReference type="PROSITE" id="PS50217"/>
    </source>
</evidence>
<dbReference type="SMART" id="SM00338">
    <property type="entry name" value="BRLZ"/>
    <property type="match status" value="1"/>
</dbReference>
<dbReference type="InterPro" id="IPR046347">
    <property type="entry name" value="bZIP_sf"/>
</dbReference>
<dbReference type="GO" id="GO:0003700">
    <property type="term" value="F:DNA-binding transcription factor activity"/>
    <property type="evidence" value="ECO:0007669"/>
    <property type="project" value="InterPro"/>
</dbReference>
<feature type="domain" description="BZIP" evidence="3">
    <location>
        <begin position="228"/>
        <end position="291"/>
    </location>
</feature>
<feature type="region of interest" description="Disordered" evidence="2">
    <location>
        <begin position="373"/>
        <end position="392"/>
    </location>
</feature>
<proteinExistence type="predicted"/>
<dbReference type="InterPro" id="IPR004827">
    <property type="entry name" value="bZIP"/>
</dbReference>
<reference evidence="4" key="1">
    <citation type="submission" date="2014-01" db="EMBL/GenBank/DDBJ databases">
        <authorList>
            <person name="Aslett M."/>
        </authorList>
    </citation>
    <scope>NUCLEOTIDE SEQUENCE</scope>
</reference>
<gene>
    <name evidence="4" type="ORF">TTRE_0000350201</name>
</gene>
<dbReference type="SUPFAM" id="SSF57959">
    <property type="entry name" value="Leucine zipper domain"/>
    <property type="match status" value="1"/>
</dbReference>
<dbReference type="EMBL" id="HG805941">
    <property type="protein sequence ID" value="CDW55230.1"/>
    <property type="molecule type" value="Genomic_DNA"/>
</dbReference>
<feature type="compositionally biased region" description="Polar residues" evidence="2">
    <location>
        <begin position="378"/>
        <end position="392"/>
    </location>
</feature>
<dbReference type="Proteomes" id="UP000030665">
    <property type="component" value="Unassembled WGS sequence"/>
</dbReference>
<dbReference type="AlphaFoldDB" id="A0A077Z988"/>
<feature type="coiled-coil region" evidence="1">
    <location>
        <begin position="253"/>
        <end position="294"/>
    </location>
</feature>
<feature type="region of interest" description="Disordered" evidence="2">
    <location>
        <begin position="210"/>
        <end position="238"/>
    </location>
</feature>
<evidence type="ECO:0000313" key="4">
    <source>
        <dbReference type="EMBL" id="CDW55230.1"/>
    </source>
</evidence>
<evidence type="ECO:0000256" key="2">
    <source>
        <dbReference type="SAM" id="MobiDB-lite"/>
    </source>
</evidence>
<keyword evidence="5" id="KW-1185">Reference proteome</keyword>
<reference evidence="4" key="2">
    <citation type="submission" date="2014-03" db="EMBL/GenBank/DDBJ databases">
        <title>The whipworm genome and dual-species transcriptomics of an intimate host-pathogen interaction.</title>
        <authorList>
            <person name="Foth B.J."/>
            <person name="Tsai I.J."/>
            <person name="Reid A.J."/>
            <person name="Bancroft A.J."/>
            <person name="Nichol S."/>
            <person name="Tracey A."/>
            <person name="Holroyd N."/>
            <person name="Cotton J.A."/>
            <person name="Stanley E.J."/>
            <person name="Zarowiecki M."/>
            <person name="Liu J.Z."/>
            <person name="Huckvale T."/>
            <person name="Cooper P.J."/>
            <person name="Grencis R.K."/>
            <person name="Berriman M."/>
        </authorList>
    </citation>
    <scope>NUCLEOTIDE SEQUENCE [LARGE SCALE GENOMIC DNA]</scope>
</reference>
<dbReference type="Pfam" id="PF00170">
    <property type="entry name" value="bZIP_1"/>
    <property type="match status" value="1"/>
</dbReference>
<evidence type="ECO:0000256" key="1">
    <source>
        <dbReference type="SAM" id="Coils"/>
    </source>
</evidence>
<dbReference type="Gene3D" id="1.20.5.170">
    <property type="match status" value="1"/>
</dbReference>
<dbReference type="PROSITE" id="PS50217">
    <property type="entry name" value="BZIP"/>
    <property type="match status" value="1"/>
</dbReference>
<accession>A0A077Z988</accession>
<organism evidence="4 5">
    <name type="scientific">Trichuris trichiura</name>
    <name type="common">Whipworm</name>
    <name type="synonym">Trichocephalus trichiurus</name>
    <dbReference type="NCBI Taxonomy" id="36087"/>
    <lineage>
        <taxon>Eukaryota</taxon>
        <taxon>Metazoa</taxon>
        <taxon>Ecdysozoa</taxon>
        <taxon>Nematoda</taxon>
        <taxon>Enoplea</taxon>
        <taxon>Dorylaimia</taxon>
        <taxon>Trichinellida</taxon>
        <taxon>Trichuridae</taxon>
        <taxon>Trichuris</taxon>
    </lineage>
</organism>
<evidence type="ECO:0000313" key="5">
    <source>
        <dbReference type="Proteomes" id="UP000030665"/>
    </source>
</evidence>
<feature type="compositionally biased region" description="Polar residues" evidence="2">
    <location>
        <begin position="214"/>
        <end position="227"/>
    </location>
</feature>
<dbReference type="CDD" id="cd14692">
    <property type="entry name" value="bZIP_ATF4"/>
    <property type="match status" value="1"/>
</dbReference>
<keyword evidence="1" id="KW-0175">Coiled coil</keyword>
<protein>
    <submittedName>
        <fullName evidence="4">BZIP 2 domain containing protein</fullName>
    </submittedName>
</protein>